<keyword evidence="4 9" id="KW-0812">Transmembrane</keyword>
<keyword evidence="12" id="KW-1185">Reference proteome</keyword>
<evidence type="ECO:0000256" key="2">
    <source>
        <dbReference type="ARBA" id="ARBA00004434"/>
    </source>
</evidence>
<dbReference type="InterPro" id="IPR007512">
    <property type="entry name" value="Mic10"/>
</dbReference>
<dbReference type="Pfam" id="PF04418">
    <property type="entry name" value="DUF543"/>
    <property type="match status" value="1"/>
</dbReference>
<dbReference type="PANTHER" id="PTHR21304">
    <property type="entry name" value="MICOS COMPLEX SUBUNIT MIC10"/>
    <property type="match status" value="1"/>
</dbReference>
<keyword evidence="7 9" id="KW-0496">Mitochondrion</keyword>
<evidence type="ECO:0000313" key="11">
    <source>
        <dbReference type="EMBL" id="VUG17385.1"/>
    </source>
</evidence>
<sequence length="88" mass="9192">MSQAAPKVAVDSKSSVPSSEIISSKWDVVISNAIVKTGLGFGAGILLSVLFFKKRSFPIWLGTGIGLGKAWSEGDSVFRGAGVRDVHA</sequence>
<evidence type="ECO:0000256" key="4">
    <source>
        <dbReference type="ARBA" id="ARBA00022692"/>
    </source>
</evidence>
<proteinExistence type="inferred from homology"/>
<keyword evidence="8 9" id="KW-0472">Membrane</keyword>
<dbReference type="RefSeq" id="XP_041135174.1">
    <property type="nucleotide sequence ID" value="XM_041280291.1"/>
</dbReference>
<comment type="similarity">
    <text evidence="3 9">Belongs to the MICOS complex subunit Mic10 family.</text>
</comment>
<dbReference type="EMBL" id="CABFWN010000002">
    <property type="protein sequence ID" value="VUG17385.1"/>
    <property type="molecule type" value="Genomic_DNA"/>
</dbReference>
<dbReference type="OrthoDB" id="1916310at2759"/>
<comment type="function">
    <text evidence="1 9">Component of the MICOS complex, a large protein complex of the mitochondrial inner membrane that plays crucial roles in the maintenance of crista junctions, inner membrane architecture, and formation of contact sites to the outer membrane.</text>
</comment>
<evidence type="ECO:0000256" key="6">
    <source>
        <dbReference type="ARBA" id="ARBA00022989"/>
    </source>
</evidence>
<dbReference type="PANTHER" id="PTHR21304:SF0">
    <property type="entry name" value="MICOS COMPLEX SUBUNIT MIC10"/>
    <property type="match status" value="1"/>
</dbReference>
<dbReference type="KEGG" id="bbrx:BRETT_001748"/>
<keyword evidence="6 9" id="KW-1133">Transmembrane helix</keyword>
<feature type="transmembrane region" description="Helical" evidence="9">
    <location>
        <begin position="33"/>
        <end position="52"/>
    </location>
</feature>
<dbReference type="Proteomes" id="UP000663131">
    <property type="component" value="Chromosome 4"/>
</dbReference>
<comment type="subunit">
    <text evidence="9">Component of the mitochondrial contact site and cristae organizing system (MICOS) complex.</text>
</comment>
<dbReference type="GeneID" id="64573672"/>
<reference evidence="11 12" key="1">
    <citation type="submission" date="2019-07" db="EMBL/GenBank/DDBJ databases">
        <authorList>
            <person name="Friedrich A."/>
            <person name="Schacherer J."/>
        </authorList>
    </citation>
    <scope>NUCLEOTIDE SEQUENCE [LARGE SCALE GENOMIC DNA]</scope>
</reference>
<organism evidence="11 12">
    <name type="scientific">Dekkera bruxellensis</name>
    <name type="common">Brettanomyces custersii</name>
    <dbReference type="NCBI Taxonomy" id="5007"/>
    <lineage>
        <taxon>Eukaryota</taxon>
        <taxon>Fungi</taxon>
        <taxon>Dikarya</taxon>
        <taxon>Ascomycota</taxon>
        <taxon>Saccharomycotina</taxon>
        <taxon>Pichiomycetes</taxon>
        <taxon>Pichiales</taxon>
        <taxon>Pichiaceae</taxon>
        <taxon>Brettanomyces</taxon>
    </lineage>
</organism>
<reference evidence="10" key="2">
    <citation type="submission" date="2020-10" db="EMBL/GenBank/DDBJ databases">
        <authorList>
            <person name="Palmer J.M."/>
        </authorList>
    </citation>
    <scope>NUCLEOTIDE SEQUENCE</scope>
    <source>
        <strain evidence="10">UCD 2041</strain>
    </source>
</reference>
<reference evidence="10" key="3">
    <citation type="journal article" name="BMC Genomics">
        <title>New genome assemblies reveal patterns of domestication and adaptation across Brettanomyces (Dekkera) species.</title>
        <authorList>
            <person name="Roach M.J."/>
            <person name="Borneman A.R."/>
        </authorList>
    </citation>
    <scope>NUCLEOTIDE SEQUENCE</scope>
    <source>
        <strain evidence="10">UCD 2041</strain>
    </source>
</reference>
<dbReference type="Proteomes" id="UP000478008">
    <property type="component" value="Unassembled WGS sequence"/>
</dbReference>
<evidence type="ECO:0000256" key="8">
    <source>
        <dbReference type="ARBA" id="ARBA00023136"/>
    </source>
</evidence>
<evidence type="ECO:0000313" key="10">
    <source>
        <dbReference type="EMBL" id="QOU18681.1"/>
    </source>
</evidence>
<protein>
    <recommendedName>
        <fullName evidence="9">MICOS complex subunit MIC10</fullName>
    </recommendedName>
</protein>
<evidence type="ECO:0000256" key="3">
    <source>
        <dbReference type="ARBA" id="ARBA00006792"/>
    </source>
</evidence>
<evidence type="ECO:0000256" key="1">
    <source>
        <dbReference type="ARBA" id="ARBA00002689"/>
    </source>
</evidence>
<evidence type="ECO:0000256" key="7">
    <source>
        <dbReference type="ARBA" id="ARBA00023128"/>
    </source>
</evidence>
<dbReference type="EMBL" id="CP063132">
    <property type="protein sequence ID" value="QOU18681.1"/>
    <property type="molecule type" value="Genomic_DNA"/>
</dbReference>
<keyword evidence="5 9" id="KW-0999">Mitochondrion inner membrane</keyword>
<evidence type="ECO:0000256" key="9">
    <source>
        <dbReference type="RuleBase" id="RU363011"/>
    </source>
</evidence>
<gene>
    <name evidence="11" type="primary">MIC10</name>
    <name evidence="10" type="ORF">BRETT_001748</name>
    <name evidence="11" type="ORF">DEBR0S2_05776G</name>
</gene>
<name>A0A7D9H379_DEKBR</name>
<evidence type="ECO:0000313" key="12">
    <source>
        <dbReference type="Proteomes" id="UP000478008"/>
    </source>
</evidence>
<dbReference type="AlphaFoldDB" id="A0A7D9H379"/>
<comment type="subcellular location">
    <subcellularLocation>
        <location evidence="2 9">Mitochondrion inner membrane</location>
        <topology evidence="2 9">Single-pass membrane protein</topology>
    </subcellularLocation>
</comment>
<accession>A0A7D9H379</accession>
<evidence type="ECO:0000256" key="5">
    <source>
        <dbReference type="ARBA" id="ARBA00022792"/>
    </source>
</evidence>
<dbReference type="GO" id="GO:0061617">
    <property type="term" value="C:MICOS complex"/>
    <property type="evidence" value="ECO:0007669"/>
    <property type="project" value="UniProtKB-UniRule"/>
</dbReference>